<feature type="transmembrane region" description="Helical" evidence="6">
    <location>
        <begin position="322"/>
        <end position="340"/>
    </location>
</feature>
<evidence type="ECO:0000313" key="8">
    <source>
        <dbReference type="Proteomes" id="UP000055590"/>
    </source>
</evidence>
<feature type="transmembrane region" description="Helical" evidence="6">
    <location>
        <begin position="43"/>
        <end position="63"/>
    </location>
</feature>
<evidence type="ECO:0000256" key="5">
    <source>
        <dbReference type="ARBA" id="ARBA00023136"/>
    </source>
</evidence>
<feature type="transmembrane region" description="Helical" evidence="6">
    <location>
        <begin position="292"/>
        <end position="316"/>
    </location>
</feature>
<evidence type="ECO:0000256" key="2">
    <source>
        <dbReference type="ARBA" id="ARBA00022475"/>
    </source>
</evidence>
<dbReference type="Pfam" id="PF13440">
    <property type="entry name" value="Polysacc_synt_3"/>
    <property type="match status" value="1"/>
</dbReference>
<keyword evidence="3 6" id="KW-0812">Transmembrane</keyword>
<dbReference type="GO" id="GO:0005886">
    <property type="term" value="C:plasma membrane"/>
    <property type="evidence" value="ECO:0007669"/>
    <property type="project" value="UniProtKB-SubCell"/>
</dbReference>
<comment type="subcellular location">
    <subcellularLocation>
        <location evidence="1">Cell membrane</location>
        <topology evidence="1">Multi-pass membrane protein</topology>
    </subcellularLocation>
</comment>
<dbReference type="EMBL" id="CP012332">
    <property type="protein sequence ID" value="AKU90665.1"/>
    <property type="molecule type" value="Genomic_DNA"/>
</dbReference>
<dbReference type="KEGG" id="vin:AKJ08_1052"/>
<evidence type="ECO:0000256" key="3">
    <source>
        <dbReference type="ARBA" id="ARBA00022692"/>
    </source>
</evidence>
<feature type="transmembrane region" description="Helical" evidence="6">
    <location>
        <begin position="389"/>
        <end position="408"/>
    </location>
</feature>
<feature type="transmembrane region" description="Helical" evidence="6">
    <location>
        <begin position="75"/>
        <end position="96"/>
    </location>
</feature>
<evidence type="ECO:0000256" key="1">
    <source>
        <dbReference type="ARBA" id="ARBA00004651"/>
    </source>
</evidence>
<dbReference type="Proteomes" id="UP000055590">
    <property type="component" value="Chromosome"/>
</dbReference>
<keyword evidence="5 6" id="KW-0472">Membrane</keyword>
<organism evidence="7 8">
    <name type="scientific">Vulgatibacter incomptus</name>
    <dbReference type="NCBI Taxonomy" id="1391653"/>
    <lineage>
        <taxon>Bacteria</taxon>
        <taxon>Pseudomonadati</taxon>
        <taxon>Myxococcota</taxon>
        <taxon>Myxococcia</taxon>
        <taxon>Myxococcales</taxon>
        <taxon>Cystobacterineae</taxon>
        <taxon>Vulgatibacteraceae</taxon>
        <taxon>Vulgatibacter</taxon>
    </lineage>
</organism>
<feature type="transmembrane region" description="Helical" evidence="6">
    <location>
        <begin position="458"/>
        <end position="478"/>
    </location>
</feature>
<dbReference type="AlphaFoldDB" id="A0A0K1PAW4"/>
<feature type="transmembrane region" description="Helical" evidence="6">
    <location>
        <begin position="116"/>
        <end position="133"/>
    </location>
</feature>
<sequence length="489" mass="51284">MMAGARPLVAARAFSAGVTFLIPLVLARLLALGSYGTFKQFFLVSHTLYFALALGIPQSLYYFLPRCAEAERRPYLGQTLLYLAVAGGLSGGALYLCTPFLSWVGGPDLVAMRAPMALYCGLLLGGGALEAGLTAQGRPGHAAFAYIGSDTAKMLAYVIPAWLGFGLHGVLWGGALYAALRALASWIVLVLPLRGPLFRRELSRGQLRYALPFGGAMLVGMPQQQLHQYVVSVTSSPAVFAVYSVGCFNLPVVDLLYTPTTELLMYRIGELERRQRPDGEAAVLFRDAVANLAYVFVPIAAGLFAIAPSFLSLLYTPKFLDAAPILRLALGMVVLACLPVDGVLRAKAKTRALLAANVAKLGLTVPLVVGLNHAFGPVGAMAGFVLTETVHRLVLLALAARALVPSAAAEGRLRGTLAAVGRVLPGVELVRAAVAAAGAGLVALFAGGYAALDPLPSVLVLGTGFWIAYFGALVLVGVRPSAVLARIRG</sequence>
<feature type="transmembrane region" description="Helical" evidence="6">
    <location>
        <begin position="429"/>
        <end position="452"/>
    </location>
</feature>
<dbReference type="PANTHER" id="PTHR30250:SF11">
    <property type="entry name" value="O-ANTIGEN TRANSPORTER-RELATED"/>
    <property type="match status" value="1"/>
</dbReference>
<dbReference type="PANTHER" id="PTHR30250">
    <property type="entry name" value="PST FAMILY PREDICTED COLANIC ACID TRANSPORTER"/>
    <property type="match status" value="1"/>
</dbReference>
<keyword evidence="2" id="KW-1003">Cell membrane</keyword>
<keyword evidence="8" id="KW-1185">Reference proteome</keyword>
<reference evidence="7 8" key="1">
    <citation type="submission" date="2015-08" db="EMBL/GenBank/DDBJ databases">
        <authorList>
            <person name="Babu N.S."/>
            <person name="Beckwith C.J."/>
            <person name="Beseler K.G."/>
            <person name="Brison A."/>
            <person name="Carone J.V."/>
            <person name="Caskin T.P."/>
            <person name="Diamond M."/>
            <person name="Durham M.E."/>
            <person name="Foxe J.M."/>
            <person name="Go M."/>
            <person name="Henderson B.A."/>
            <person name="Jones I.B."/>
            <person name="McGettigan J.A."/>
            <person name="Micheletti S.J."/>
            <person name="Nasrallah M.E."/>
            <person name="Ortiz D."/>
            <person name="Piller C.R."/>
            <person name="Privatt S.R."/>
            <person name="Schneider S.L."/>
            <person name="Sharp S."/>
            <person name="Smith T.C."/>
            <person name="Stanton J.D."/>
            <person name="Ullery H.E."/>
            <person name="Wilson R.J."/>
            <person name="Serrano M.G."/>
            <person name="Buck G."/>
            <person name="Lee V."/>
            <person name="Wang Y."/>
            <person name="Carvalho R."/>
            <person name="Voegtly L."/>
            <person name="Shi R."/>
            <person name="Duckworth R."/>
            <person name="Johnson A."/>
            <person name="Loviza R."/>
            <person name="Walstead R."/>
            <person name="Shah Z."/>
            <person name="Kiflezghi M."/>
            <person name="Wade K."/>
            <person name="Ball S.L."/>
            <person name="Bradley K.W."/>
            <person name="Asai D.J."/>
            <person name="Bowman C.A."/>
            <person name="Russell D.A."/>
            <person name="Pope W.H."/>
            <person name="Jacobs-Sera D."/>
            <person name="Hendrix R.W."/>
            <person name="Hatfull G.F."/>
        </authorList>
    </citation>
    <scope>NUCLEOTIDE SEQUENCE [LARGE SCALE GENOMIC DNA]</scope>
    <source>
        <strain evidence="7 8">DSM 27710</strain>
    </source>
</reference>
<feature type="transmembrane region" description="Helical" evidence="6">
    <location>
        <begin position="352"/>
        <end position="369"/>
    </location>
</feature>
<proteinExistence type="predicted"/>
<gene>
    <name evidence="7" type="ORF">AKJ08_1052</name>
</gene>
<accession>A0A0K1PAW4</accession>
<dbReference type="STRING" id="1391653.AKJ08_1052"/>
<evidence type="ECO:0000256" key="4">
    <source>
        <dbReference type="ARBA" id="ARBA00022989"/>
    </source>
</evidence>
<evidence type="ECO:0000256" key="6">
    <source>
        <dbReference type="SAM" id="Phobius"/>
    </source>
</evidence>
<dbReference type="InterPro" id="IPR050833">
    <property type="entry name" value="Poly_Biosynth_Transport"/>
</dbReference>
<feature type="transmembrane region" description="Helical" evidence="6">
    <location>
        <begin position="154"/>
        <end position="172"/>
    </location>
</feature>
<evidence type="ECO:0000313" key="7">
    <source>
        <dbReference type="EMBL" id="AKU90665.1"/>
    </source>
</evidence>
<feature type="transmembrane region" description="Helical" evidence="6">
    <location>
        <begin position="178"/>
        <end position="197"/>
    </location>
</feature>
<keyword evidence="4 6" id="KW-1133">Transmembrane helix</keyword>
<protein>
    <submittedName>
        <fullName evidence="7">Lipopolysaccharide biosynthesis protein WzxC</fullName>
    </submittedName>
</protein>
<name>A0A0K1PAW4_9BACT</name>